<feature type="compositionally biased region" description="Acidic residues" evidence="1">
    <location>
        <begin position="1141"/>
        <end position="1150"/>
    </location>
</feature>
<dbReference type="OrthoDB" id="3788873at2759"/>
<feature type="region of interest" description="Disordered" evidence="1">
    <location>
        <begin position="740"/>
        <end position="772"/>
    </location>
</feature>
<organism evidence="2 3">
    <name type="scientific">Didymella glomerata</name>
    <dbReference type="NCBI Taxonomy" id="749621"/>
    <lineage>
        <taxon>Eukaryota</taxon>
        <taxon>Fungi</taxon>
        <taxon>Dikarya</taxon>
        <taxon>Ascomycota</taxon>
        <taxon>Pezizomycotina</taxon>
        <taxon>Dothideomycetes</taxon>
        <taxon>Pleosporomycetidae</taxon>
        <taxon>Pleosporales</taxon>
        <taxon>Pleosporineae</taxon>
        <taxon>Didymellaceae</taxon>
        <taxon>Didymella</taxon>
    </lineage>
</organism>
<protein>
    <recommendedName>
        <fullName evidence="4">Ubiquitin-like protease family profile domain-containing protein</fullName>
    </recommendedName>
</protein>
<reference evidence="2" key="1">
    <citation type="submission" date="2022-10" db="EMBL/GenBank/DDBJ databases">
        <title>Tapping the CABI collections for fungal endophytes: first genome assemblies for Collariella, Neodidymelliopsis, Ascochyta clinopodiicola, Didymella pomorum, Didymosphaeria variabile, Neocosmospora piperis and Neocucurbitaria cava.</title>
        <authorList>
            <person name="Hill R."/>
        </authorList>
    </citation>
    <scope>NUCLEOTIDE SEQUENCE</scope>
    <source>
        <strain evidence="2">IMI 360193</strain>
    </source>
</reference>
<feature type="compositionally biased region" description="Low complexity" evidence="1">
    <location>
        <begin position="73"/>
        <end position="82"/>
    </location>
</feature>
<feature type="compositionally biased region" description="Low complexity" evidence="1">
    <location>
        <begin position="606"/>
        <end position="624"/>
    </location>
</feature>
<feature type="compositionally biased region" description="Basic and acidic residues" evidence="1">
    <location>
        <begin position="448"/>
        <end position="458"/>
    </location>
</feature>
<feature type="compositionally biased region" description="Low complexity" evidence="1">
    <location>
        <begin position="1096"/>
        <end position="1107"/>
    </location>
</feature>
<feature type="compositionally biased region" description="Basic and acidic residues" evidence="1">
    <location>
        <begin position="591"/>
        <end position="600"/>
    </location>
</feature>
<feature type="compositionally biased region" description="Basic and acidic residues" evidence="1">
    <location>
        <begin position="840"/>
        <end position="875"/>
    </location>
</feature>
<feature type="compositionally biased region" description="Low complexity" evidence="1">
    <location>
        <begin position="1188"/>
        <end position="1201"/>
    </location>
</feature>
<feature type="compositionally biased region" description="Acidic residues" evidence="1">
    <location>
        <begin position="580"/>
        <end position="590"/>
    </location>
</feature>
<feature type="compositionally biased region" description="Polar residues" evidence="1">
    <location>
        <begin position="1178"/>
        <end position="1187"/>
    </location>
</feature>
<feature type="region of interest" description="Disordered" evidence="1">
    <location>
        <begin position="1087"/>
        <end position="1203"/>
    </location>
</feature>
<dbReference type="EMBL" id="JAPEUV010000086">
    <property type="protein sequence ID" value="KAJ4333914.1"/>
    <property type="molecule type" value="Genomic_DNA"/>
</dbReference>
<feature type="region of interest" description="Disordered" evidence="1">
    <location>
        <begin position="42"/>
        <end position="119"/>
    </location>
</feature>
<sequence>MEQDAIPVELLPILRDERERFVIVPCNDAMLVNLERQASSNNLEADDAPIETDVQDPNKNSSDITNESATNSEQAAIEPEQPQQDERAAQDDTEGAEDAKQPSVYYEEPKASTPSFGQGAHWGLMIIDTQEDTARWLDGLLDIRSREKDGNRVVYIHSMLSAGIVAGKILCGYDRLLDRDPGHFTTSTIKWVPHQKGDNTDSRDNGACGPHMFACLKHLLEEPGALEDIYAHFRRGNAAPGNFRRGRKGFNSSITRKEISDQILEERGRGLTEAALEPSLALEADVMDILGLRVTPEKTLQAVRAFKSATQDEDDEELPSFSEGLYAQSRHDMEQRWLEDQEDHNVCAILDEANITTLDKYIAYREVQKDELEKAGRVAAGYEPVGGVTRRIFLGQKAYNVPTDDRAIWPPHSTDTTLWKEAADKLPDFAKIKTMHSKEIGKWMSKNKNPDLQKKSDDLGEEASATTRRAMLHHKFKKTFLGEPDENLNNVWINDSAVFGTTKNDRGYVAIRKINDPQLKAGEIRLRMMLHYEGELAVRRVTHPKKSKPTSGDKKGGGNDKPDDNSGKDGGNNPDNPSELPEDGDLPSDNEGDKLDEAYRNNEPASNSNPTNKNNGGGNKTNSKLGLTHPPPTGILNYPTMPDDQLELEKEKYREKLNDPRFQHRVVNNNSWRAILYVDVQGGRFEKDSDAVCEDVWLQDTVVFNWMHRILLSRLTTTKQSEVSRIMGNHYYIRSATASTEPADISTTSVPGAENGPKNDGPAPPAKPITEGSADTYTAAAAATVDGSNVPASQGPNDASSNRGTKRKNDATDPTSETIVPNKKAKRTKAPLNVQTRTNSGRDEDRNNSEPSTKHGSIEHDTNGGRHNIDNDAGKDSNSSAGGDGDQKSDDDDDDDQPPRGADGVLAEPRDVPAEIDFRTMPFEQLQTYMTDERRADARLRDLDPNIASWRAFLYVSVQGRHFEDASDDDCITYWLQDSIVFNDADRELDWVAMGATQFIRDRMTRHYLPTPDISDISNFSDSESESENGSSVPSKTPFPLEISTGSPRNRRQQAQKIAQNRLMGLGMAAGQLSQIVDQHLLSLDFTPDDGDDGDSTSSDSTLTWPSHSPTNPESSSGEDDSSYEGSAGCGPAIGKHPRDPDDDDLDDEGSLSKKPKTETNQPPPRRPAEGGADNTDPDSQQENSGQSSAPNANASFSSEATVEDETVEIYIGRQAYILDPSDTSIFLPFDTTRVNWPARVTELPNFAGLASPALNRWRKTNLDMNLPASLGLHQYTTALARLHMRFKRTFMHEPDENFTSTWIHDGNVFTDEHRAELRDMTNDLFRNGEIRRYMLATYEPEMLRRVEAMPKPRPANPKITVQKGTFEDPESFKSDVHVGKKPVPKRRESVDGTRLSPNEARVREGRARYSMREEPKQSQKKRGSP</sequence>
<feature type="region of interest" description="Disordered" evidence="1">
    <location>
        <begin position="540"/>
        <end position="641"/>
    </location>
</feature>
<feature type="compositionally biased region" description="Basic and acidic residues" evidence="1">
    <location>
        <begin position="551"/>
        <end position="567"/>
    </location>
</feature>
<feature type="compositionally biased region" description="Basic and acidic residues" evidence="1">
    <location>
        <begin position="1401"/>
        <end position="1418"/>
    </location>
</feature>
<feature type="region of interest" description="Disordered" evidence="1">
    <location>
        <begin position="445"/>
        <end position="465"/>
    </location>
</feature>
<evidence type="ECO:0000313" key="2">
    <source>
        <dbReference type="EMBL" id="KAJ4333914.1"/>
    </source>
</evidence>
<feature type="region of interest" description="Disordered" evidence="1">
    <location>
        <begin position="785"/>
        <end position="911"/>
    </location>
</feature>
<feature type="compositionally biased region" description="Polar residues" evidence="1">
    <location>
        <begin position="740"/>
        <end position="750"/>
    </location>
</feature>
<feature type="compositionally biased region" description="Polar residues" evidence="1">
    <location>
        <begin position="786"/>
        <end position="803"/>
    </location>
</feature>
<proteinExistence type="predicted"/>
<comment type="caution">
    <text evidence="2">The sequence shown here is derived from an EMBL/GenBank/DDBJ whole genome shotgun (WGS) entry which is preliminary data.</text>
</comment>
<feature type="compositionally biased region" description="Low complexity" evidence="1">
    <location>
        <begin position="1013"/>
        <end position="1032"/>
    </location>
</feature>
<evidence type="ECO:0000256" key="1">
    <source>
        <dbReference type="SAM" id="MobiDB-lite"/>
    </source>
</evidence>
<feature type="region of interest" description="Disordered" evidence="1">
    <location>
        <begin position="1011"/>
        <end position="1056"/>
    </location>
</feature>
<evidence type="ECO:0000313" key="3">
    <source>
        <dbReference type="Proteomes" id="UP001140562"/>
    </source>
</evidence>
<keyword evidence="3" id="KW-1185">Reference proteome</keyword>
<feature type="compositionally biased region" description="Acidic residues" evidence="1">
    <location>
        <begin position="44"/>
        <end position="54"/>
    </location>
</feature>
<feature type="region of interest" description="Disordered" evidence="1">
    <location>
        <begin position="1352"/>
        <end position="1426"/>
    </location>
</feature>
<feature type="compositionally biased region" description="Polar residues" evidence="1">
    <location>
        <begin position="55"/>
        <end position="72"/>
    </location>
</feature>
<name>A0A9W8WV79_9PLEO</name>
<gene>
    <name evidence="2" type="ORF">N0V87_007286</name>
</gene>
<accession>A0A9W8WV79</accession>
<evidence type="ECO:0008006" key="4">
    <source>
        <dbReference type="Google" id="ProtNLM"/>
    </source>
</evidence>
<dbReference type="Proteomes" id="UP001140562">
    <property type="component" value="Unassembled WGS sequence"/>
</dbReference>